<evidence type="ECO:0000259" key="2">
    <source>
        <dbReference type="Pfam" id="PF02557"/>
    </source>
</evidence>
<gene>
    <name evidence="3" type="ORF">GCM10010529_13370</name>
</gene>
<evidence type="ECO:0000313" key="4">
    <source>
        <dbReference type="Proteomes" id="UP001500236"/>
    </source>
</evidence>
<dbReference type="PANTHER" id="PTHR34385">
    <property type="entry name" value="D-ALANYL-D-ALANINE CARBOXYPEPTIDASE"/>
    <property type="match status" value="1"/>
</dbReference>
<feature type="domain" description="D-alanyl-D-alanine carboxypeptidase-like core" evidence="2">
    <location>
        <begin position="202"/>
        <end position="330"/>
    </location>
</feature>
<reference evidence="4" key="1">
    <citation type="journal article" date="2019" name="Int. J. Syst. Evol. Microbiol.">
        <title>The Global Catalogue of Microorganisms (GCM) 10K type strain sequencing project: providing services to taxonomists for standard genome sequencing and annotation.</title>
        <authorList>
            <consortium name="The Broad Institute Genomics Platform"/>
            <consortium name="The Broad Institute Genome Sequencing Center for Infectious Disease"/>
            <person name="Wu L."/>
            <person name="Ma J."/>
        </authorList>
    </citation>
    <scope>NUCLEOTIDE SEQUENCE [LARGE SCALE GENOMIC DNA]</scope>
    <source>
        <strain evidence="4">JCM 14309</strain>
    </source>
</reference>
<accession>A0ABP6LWR6</accession>
<feature type="compositionally biased region" description="Acidic residues" evidence="1">
    <location>
        <begin position="105"/>
        <end position="142"/>
    </location>
</feature>
<evidence type="ECO:0000256" key="1">
    <source>
        <dbReference type="SAM" id="MobiDB-lite"/>
    </source>
</evidence>
<protein>
    <recommendedName>
        <fullName evidence="2">D-alanyl-D-alanine carboxypeptidase-like core domain-containing protein</fullName>
    </recommendedName>
</protein>
<dbReference type="InterPro" id="IPR003709">
    <property type="entry name" value="VanY-like_core_dom"/>
</dbReference>
<evidence type="ECO:0000313" key="3">
    <source>
        <dbReference type="EMBL" id="GAA3061109.1"/>
    </source>
</evidence>
<dbReference type="EMBL" id="BAAAVT010000007">
    <property type="protein sequence ID" value="GAA3061109.1"/>
    <property type="molecule type" value="Genomic_DNA"/>
</dbReference>
<dbReference type="Proteomes" id="UP001500236">
    <property type="component" value="Unassembled WGS sequence"/>
</dbReference>
<dbReference type="InterPro" id="IPR009045">
    <property type="entry name" value="Zn_M74/Hedgehog-like"/>
</dbReference>
<proteinExistence type="predicted"/>
<dbReference type="InterPro" id="IPR058193">
    <property type="entry name" value="VanY/YodJ_core_dom"/>
</dbReference>
<dbReference type="CDD" id="cd14852">
    <property type="entry name" value="LD-carboxypeptidase"/>
    <property type="match status" value="1"/>
</dbReference>
<feature type="compositionally biased region" description="Acidic residues" evidence="1">
    <location>
        <begin position="54"/>
        <end position="65"/>
    </location>
</feature>
<organism evidence="3 4">
    <name type="scientific">Nesterenkonia aethiopica</name>
    <dbReference type="NCBI Taxonomy" id="269144"/>
    <lineage>
        <taxon>Bacteria</taxon>
        <taxon>Bacillati</taxon>
        <taxon>Actinomycetota</taxon>
        <taxon>Actinomycetes</taxon>
        <taxon>Micrococcales</taxon>
        <taxon>Micrococcaceae</taxon>
        <taxon>Nesterenkonia</taxon>
    </lineage>
</organism>
<comment type="caution">
    <text evidence="3">The sequence shown here is derived from an EMBL/GenBank/DDBJ whole genome shotgun (WGS) entry which is preliminary data.</text>
</comment>
<dbReference type="SUPFAM" id="SSF55166">
    <property type="entry name" value="Hedgehog/DD-peptidase"/>
    <property type="match status" value="1"/>
</dbReference>
<name>A0ABP6LWR6_9MICC</name>
<dbReference type="InterPro" id="IPR052179">
    <property type="entry name" value="DD-CPase-like"/>
</dbReference>
<dbReference type="PANTHER" id="PTHR34385:SF1">
    <property type="entry name" value="PEPTIDOGLYCAN L-ALANYL-D-GLUTAMATE ENDOPEPTIDASE CWLK"/>
    <property type="match status" value="1"/>
</dbReference>
<keyword evidence="4" id="KW-1185">Reference proteome</keyword>
<dbReference type="Gene3D" id="3.30.1380.10">
    <property type="match status" value="1"/>
</dbReference>
<dbReference type="Pfam" id="PF02557">
    <property type="entry name" value="VanY"/>
    <property type="match status" value="1"/>
</dbReference>
<sequence>MIRRRRLVAVALLALVLVGAGWLGASLVDALRGGDDEPVAEQGASLTEHASDEAAAEESGEESSDQDGAADASDEDAADDARSGAGDEGDGEETTEAAQSTDEPERTEDERTEEEDAEGAEVDDASSEEDAAAEDGTAEDEPEPRRTETVGPENFYPPVSEASSDPDSIHVLVNRLNPLDPLDHQPDDLTTPQVRSSYDGMLLREQAADALADLFSASDAEGLLMTLTSAYRSYGYQQQLYDGRAAELGVAGADEYTARPGHSEHQTGLAADVIAYDNPTCGMGACFGDTAEGVWLAENAHRFGFIIRYQEGTEDITGYAYEPWHLRYVGEETAEAVYEAGVTLEEYWGEPAAPHYPGEE</sequence>
<feature type="region of interest" description="Disordered" evidence="1">
    <location>
        <begin position="38"/>
        <end position="166"/>
    </location>
</feature>